<reference evidence="1" key="1">
    <citation type="journal article" date="2023" name="G3 (Bethesda)">
        <title>A reference genome for the long-term kleptoplast-retaining sea slug Elysia crispata morphotype clarki.</title>
        <authorList>
            <person name="Eastman K.E."/>
            <person name="Pendleton A.L."/>
            <person name="Shaikh M.A."/>
            <person name="Suttiyut T."/>
            <person name="Ogas R."/>
            <person name="Tomko P."/>
            <person name="Gavelis G."/>
            <person name="Widhalm J.R."/>
            <person name="Wisecaver J.H."/>
        </authorList>
    </citation>
    <scope>NUCLEOTIDE SEQUENCE</scope>
    <source>
        <strain evidence="1">ECLA1</strain>
    </source>
</reference>
<sequence length="83" mass="9336">MQLEIAVDPRCSLGERATLISNPVPRQPIILDYNVPIPRCALTPPCANSAQMLVWHPRRGKPVCVIPPVWKSQNRSPKRDTKL</sequence>
<evidence type="ECO:0000313" key="2">
    <source>
        <dbReference type="Proteomes" id="UP001283361"/>
    </source>
</evidence>
<gene>
    <name evidence="1" type="ORF">RRG08_016606</name>
</gene>
<dbReference type="EMBL" id="JAWDGP010007718">
    <property type="protein sequence ID" value="KAK3707511.1"/>
    <property type="molecule type" value="Genomic_DNA"/>
</dbReference>
<comment type="caution">
    <text evidence="1">The sequence shown here is derived from an EMBL/GenBank/DDBJ whole genome shotgun (WGS) entry which is preliminary data.</text>
</comment>
<organism evidence="1 2">
    <name type="scientific">Elysia crispata</name>
    <name type="common">lettuce slug</name>
    <dbReference type="NCBI Taxonomy" id="231223"/>
    <lineage>
        <taxon>Eukaryota</taxon>
        <taxon>Metazoa</taxon>
        <taxon>Spiralia</taxon>
        <taxon>Lophotrochozoa</taxon>
        <taxon>Mollusca</taxon>
        <taxon>Gastropoda</taxon>
        <taxon>Heterobranchia</taxon>
        <taxon>Euthyneura</taxon>
        <taxon>Panpulmonata</taxon>
        <taxon>Sacoglossa</taxon>
        <taxon>Placobranchoidea</taxon>
        <taxon>Plakobranchidae</taxon>
        <taxon>Elysia</taxon>
    </lineage>
</organism>
<dbReference type="PANTHER" id="PTHR31655">
    <property type="entry name" value="PROTEIN FAM78A"/>
    <property type="match status" value="1"/>
</dbReference>
<evidence type="ECO:0000313" key="1">
    <source>
        <dbReference type="EMBL" id="KAK3707511.1"/>
    </source>
</evidence>
<protein>
    <submittedName>
        <fullName evidence="1">Uncharacterized protein</fullName>
    </submittedName>
</protein>
<dbReference type="AlphaFoldDB" id="A0AAE0XSB8"/>
<dbReference type="Proteomes" id="UP001283361">
    <property type="component" value="Unassembled WGS sequence"/>
</dbReference>
<name>A0AAE0XSB8_9GAST</name>
<accession>A0AAE0XSB8</accession>
<keyword evidence="2" id="KW-1185">Reference proteome</keyword>
<dbReference type="PANTHER" id="PTHR31655:SF7">
    <property type="entry name" value="PROTEIN FAM78A"/>
    <property type="match status" value="1"/>
</dbReference>
<dbReference type="InterPro" id="IPR029638">
    <property type="entry name" value="FAM78"/>
</dbReference>
<proteinExistence type="predicted"/>